<organism evidence="11 12">
    <name type="scientific">Dyella jiangningensis</name>
    <dbReference type="NCBI Taxonomy" id="1379159"/>
    <lineage>
        <taxon>Bacteria</taxon>
        <taxon>Pseudomonadati</taxon>
        <taxon>Pseudomonadota</taxon>
        <taxon>Gammaproteobacteria</taxon>
        <taxon>Lysobacterales</taxon>
        <taxon>Rhodanobacteraceae</taxon>
        <taxon>Dyella</taxon>
    </lineage>
</organism>
<dbReference type="EMBL" id="NFZS01000001">
    <property type="protein sequence ID" value="RAO77748.1"/>
    <property type="molecule type" value="Genomic_DNA"/>
</dbReference>
<dbReference type="CDD" id="cd00884">
    <property type="entry name" value="beta_CA_cladeB"/>
    <property type="match status" value="1"/>
</dbReference>
<dbReference type="SMART" id="SM00947">
    <property type="entry name" value="Pro_CA"/>
    <property type="match status" value="1"/>
</dbReference>
<evidence type="ECO:0000256" key="8">
    <source>
        <dbReference type="ARBA" id="ARBA00048348"/>
    </source>
</evidence>
<comment type="function">
    <text evidence="10">Reversible hydration of carbon dioxide.</text>
</comment>
<comment type="cofactor">
    <cofactor evidence="9">
        <name>Zn(2+)</name>
        <dbReference type="ChEBI" id="CHEBI:29105"/>
    </cofactor>
    <text evidence="9">Binds 1 zinc ion per subunit.</text>
</comment>
<accession>A0A328P656</accession>
<gene>
    <name evidence="11" type="ORF">CA260_07785</name>
</gene>
<dbReference type="InterPro" id="IPR001765">
    <property type="entry name" value="Carbonic_anhydrase"/>
</dbReference>
<comment type="similarity">
    <text evidence="1 10">Belongs to the beta-class carbonic anhydrase family.</text>
</comment>
<dbReference type="InterPro" id="IPR015892">
    <property type="entry name" value="Carbonic_anhydrase_CS"/>
</dbReference>
<evidence type="ECO:0000313" key="12">
    <source>
        <dbReference type="Proteomes" id="UP000248926"/>
    </source>
</evidence>
<keyword evidence="12" id="KW-1185">Reference proteome</keyword>
<comment type="caution">
    <text evidence="11">The sequence shown here is derived from an EMBL/GenBank/DDBJ whole genome shotgun (WGS) entry which is preliminary data.</text>
</comment>
<reference evidence="11 12" key="1">
    <citation type="journal article" date="2018" name="Genet. Mol. Biol.">
        <title>The genome sequence of Dyella jiangningensis FCAV SCS01 from a lignocellulose-decomposing microbial consortium metagenome reveals potential for biotechnological applications.</title>
        <authorList>
            <person name="Desiderato J.G."/>
            <person name="Alvarenga D.O."/>
            <person name="Constancio M.T.L."/>
            <person name="Alves L.M.C."/>
            <person name="Varani A.M."/>
        </authorList>
    </citation>
    <scope>NUCLEOTIDE SEQUENCE [LARGE SCALE GENOMIC DNA]</scope>
    <source>
        <strain evidence="11 12">FCAV SCS01</strain>
    </source>
</reference>
<dbReference type="OrthoDB" id="9797527at2"/>
<evidence type="ECO:0000256" key="10">
    <source>
        <dbReference type="RuleBase" id="RU003956"/>
    </source>
</evidence>
<dbReference type="GO" id="GO:0015976">
    <property type="term" value="P:carbon utilization"/>
    <property type="evidence" value="ECO:0007669"/>
    <property type="project" value="InterPro"/>
</dbReference>
<keyword evidence="4 9" id="KW-0479">Metal-binding</keyword>
<feature type="binding site" evidence="9">
    <location>
        <position position="98"/>
    </location>
    <ligand>
        <name>Zn(2+)</name>
        <dbReference type="ChEBI" id="CHEBI:29105"/>
    </ligand>
</feature>
<dbReference type="RefSeq" id="WP_111982145.1">
    <property type="nucleotide sequence ID" value="NZ_NFZS01000001.1"/>
</dbReference>
<evidence type="ECO:0000256" key="9">
    <source>
        <dbReference type="PIRSR" id="PIRSR601765-1"/>
    </source>
</evidence>
<evidence type="ECO:0000256" key="7">
    <source>
        <dbReference type="ARBA" id="ARBA00031969"/>
    </source>
</evidence>
<dbReference type="EC" id="4.2.1.1" evidence="2 10"/>
<feature type="binding site" evidence="9">
    <location>
        <position position="41"/>
    </location>
    <ligand>
        <name>Zn(2+)</name>
        <dbReference type="ChEBI" id="CHEBI:29105"/>
    </ligand>
</feature>
<protein>
    <recommendedName>
        <fullName evidence="3 10">Carbonic anhydrase</fullName>
        <ecNumber evidence="2 10">4.2.1.1</ecNumber>
    </recommendedName>
    <alternativeName>
        <fullName evidence="7 10">Carbonate dehydratase</fullName>
    </alternativeName>
</protein>
<dbReference type="SUPFAM" id="SSF53056">
    <property type="entry name" value="beta-carbonic anhydrase, cab"/>
    <property type="match status" value="1"/>
</dbReference>
<name>A0A328P656_9GAMM</name>
<keyword evidence="6 10" id="KW-0456">Lyase</keyword>
<comment type="catalytic activity">
    <reaction evidence="8 10">
        <text>hydrogencarbonate + H(+) = CO2 + H2O</text>
        <dbReference type="Rhea" id="RHEA:10748"/>
        <dbReference type="ChEBI" id="CHEBI:15377"/>
        <dbReference type="ChEBI" id="CHEBI:15378"/>
        <dbReference type="ChEBI" id="CHEBI:16526"/>
        <dbReference type="ChEBI" id="CHEBI:17544"/>
        <dbReference type="EC" id="4.2.1.1"/>
    </reaction>
</comment>
<evidence type="ECO:0000256" key="1">
    <source>
        <dbReference type="ARBA" id="ARBA00006217"/>
    </source>
</evidence>
<dbReference type="GO" id="GO:0008270">
    <property type="term" value="F:zinc ion binding"/>
    <property type="evidence" value="ECO:0007669"/>
    <property type="project" value="UniProtKB-UniRule"/>
</dbReference>
<evidence type="ECO:0000256" key="3">
    <source>
        <dbReference type="ARBA" id="ARBA00014628"/>
    </source>
</evidence>
<dbReference type="GO" id="GO:0004089">
    <property type="term" value="F:carbonate dehydratase activity"/>
    <property type="evidence" value="ECO:0007669"/>
    <property type="project" value="UniProtKB-UniRule"/>
</dbReference>
<evidence type="ECO:0000256" key="5">
    <source>
        <dbReference type="ARBA" id="ARBA00022833"/>
    </source>
</evidence>
<dbReference type="Proteomes" id="UP000248926">
    <property type="component" value="Unassembled WGS sequence"/>
</dbReference>
<feature type="binding site" evidence="9">
    <location>
        <position position="101"/>
    </location>
    <ligand>
        <name>Zn(2+)</name>
        <dbReference type="ChEBI" id="CHEBI:29105"/>
    </ligand>
</feature>
<dbReference type="PROSITE" id="PS00704">
    <property type="entry name" value="PROK_CO2_ANHYDRASE_1"/>
    <property type="match status" value="1"/>
</dbReference>
<proteinExistence type="inferred from homology"/>
<dbReference type="PANTHER" id="PTHR11002:SF76">
    <property type="entry name" value="CARBONIC ANHYDRASE"/>
    <property type="match status" value="1"/>
</dbReference>
<dbReference type="PANTHER" id="PTHR11002">
    <property type="entry name" value="CARBONIC ANHYDRASE"/>
    <property type="match status" value="1"/>
</dbReference>
<dbReference type="AlphaFoldDB" id="A0A328P656"/>
<dbReference type="FunFam" id="3.40.1050.10:FF:000003">
    <property type="entry name" value="Carbonic anhydrase"/>
    <property type="match status" value="1"/>
</dbReference>
<dbReference type="InterPro" id="IPR036874">
    <property type="entry name" value="Carbonic_anhydrase_sf"/>
</dbReference>
<dbReference type="Gene3D" id="3.40.1050.10">
    <property type="entry name" value="Carbonic anhydrase"/>
    <property type="match status" value="1"/>
</dbReference>
<dbReference type="InterPro" id="IPR045066">
    <property type="entry name" value="Beta_CA_cladeB"/>
</dbReference>
<evidence type="ECO:0000256" key="4">
    <source>
        <dbReference type="ARBA" id="ARBA00022723"/>
    </source>
</evidence>
<keyword evidence="5 9" id="KW-0862">Zinc</keyword>
<dbReference type="PROSITE" id="PS00705">
    <property type="entry name" value="PROK_CO2_ANHYDRASE_2"/>
    <property type="match status" value="1"/>
</dbReference>
<feature type="binding site" evidence="9">
    <location>
        <position position="39"/>
    </location>
    <ligand>
        <name>Zn(2+)</name>
        <dbReference type="ChEBI" id="CHEBI:29105"/>
    </ligand>
</feature>
<evidence type="ECO:0000256" key="6">
    <source>
        <dbReference type="ARBA" id="ARBA00023239"/>
    </source>
</evidence>
<evidence type="ECO:0000313" key="11">
    <source>
        <dbReference type="EMBL" id="RAO77748.1"/>
    </source>
</evidence>
<dbReference type="Pfam" id="PF00484">
    <property type="entry name" value="Pro_CA"/>
    <property type="match status" value="1"/>
</dbReference>
<sequence length="227" mass="24837">MKRLIEGFEQFRNDVFPAQREVFRKLAGGQNPSMMFITCADSRVMPEMMFSTQPGELFVYRNIGNIVPPYAQHVSGVVAAIEYAVKVLKVSHIVICGHSDCGAMKALQYPELVQDMPSVAAWMKHADVARYVVEQNGPDLQGPEGLRCLTEENVVGQLEHLRTLPAVAAALASGQLSIHGWVYDIAHAELKAFDAQRGCFVAIEPGEGRVPEATPHARFSMPTASAA</sequence>
<evidence type="ECO:0000256" key="2">
    <source>
        <dbReference type="ARBA" id="ARBA00012925"/>
    </source>
</evidence>